<evidence type="ECO:0000256" key="1">
    <source>
        <dbReference type="ARBA" id="ARBA00004442"/>
    </source>
</evidence>
<evidence type="ECO:0000313" key="5">
    <source>
        <dbReference type="EMBL" id="MCL6274207.1"/>
    </source>
</evidence>
<dbReference type="RefSeq" id="WP_249657394.1">
    <property type="nucleotide sequence ID" value="NZ_JAMFMA010000002.1"/>
</dbReference>
<evidence type="ECO:0000259" key="4">
    <source>
        <dbReference type="Pfam" id="PF14905"/>
    </source>
</evidence>
<dbReference type="Pfam" id="PF13715">
    <property type="entry name" value="CarbopepD_reg_2"/>
    <property type="match status" value="1"/>
</dbReference>
<evidence type="ECO:0000256" key="2">
    <source>
        <dbReference type="ARBA" id="ARBA00023136"/>
    </source>
</evidence>
<protein>
    <submittedName>
        <fullName evidence="5">TonB-dependent receptor</fullName>
    </submittedName>
</protein>
<keyword evidence="2" id="KW-0472">Membrane</keyword>
<evidence type="ECO:0000313" key="6">
    <source>
        <dbReference type="Proteomes" id="UP001203607"/>
    </source>
</evidence>
<keyword evidence="5" id="KW-0675">Receptor</keyword>
<evidence type="ECO:0000256" key="3">
    <source>
        <dbReference type="ARBA" id="ARBA00023237"/>
    </source>
</evidence>
<dbReference type="SUPFAM" id="SSF49464">
    <property type="entry name" value="Carboxypeptidase regulatory domain-like"/>
    <property type="match status" value="1"/>
</dbReference>
<feature type="domain" description="Outer membrane protein beta-barrel" evidence="4">
    <location>
        <begin position="374"/>
        <end position="780"/>
    </location>
</feature>
<dbReference type="Proteomes" id="UP001203607">
    <property type="component" value="Unassembled WGS sequence"/>
</dbReference>
<name>A0ABT0PU34_9FLAO</name>
<dbReference type="InterPro" id="IPR041700">
    <property type="entry name" value="OMP_b-brl_3"/>
</dbReference>
<dbReference type="InterPro" id="IPR036942">
    <property type="entry name" value="Beta-barrel_TonB_sf"/>
</dbReference>
<organism evidence="5 6">
    <name type="scientific">Flagellimonas spongiicola</name>
    <dbReference type="NCBI Taxonomy" id="2942208"/>
    <lineage>
        <taxon>Bacteria</taxon>
        <taxon>Pseudomonadati</taxon>
        <taxon>Bacteroidota</taxon>
        <taxon>Flavobacteriia</taxon>
        <taxon>Flavobacteriales</taxon>
        <taxon>Flavobacteriaceae</taxon>
        <taxon>Flagellimonas</taxon>
    </lineage>
</organism>
<reference evidence="5 6" key="1">
    <citation type="submission" date="2022-05" db="EMBL/GenBank/DDBJ databases">
        <authorList>
            <person name="Park J.-S."/>
        </authorList>
    </citation>
    <scope>NUCLEOTIDE SEQUENCE [LARGE SCALE GENOMIC DNA]</scope>
    <source>
        <strain evidence="5 6">2012CJ35-5</strain>
    </source>
</reference>
<comment type="subcellular location">
    <subcellularLocation>
        <location evidence="1">Cell outer membrane</location>
    </subcellularLocation>
</comment>
<sequence>MRHFATIVLLALLTFTGLYGQTFKITGKVVDQQNNTIPFANILLLQAMDSTFVMGTSADELGQFLLDDVEADLYLLQASYVGRGSEPRALDILGDVSLGALIIPLEANNLDEVVVTARRPTVQRLPDRLVFSVENTVISQGSSWDILRNTPGVIVNQSDLQIKGQNATVYLNDRKVQLSGQEVQDLLEGLSGTNIKSVEVIANPPARYDAEGGPILNIVTSKNIVPGYKGSFNGSYTQAVFAKYSFGTSHYFKTDKLSLFANYSINPEKEIRKTDKGVNFMDDTNSIFSRWSSDYNQVVESQAQNASVILDYDLDDRNSINFTSNMLFNPNVNRGTRLDAEIRNSQFQLDSTFVTQNDEVLDNTNLAFDLSYVHKLKKPGARLSMNGHYTNFSSESFQDLNSNYFDGAGNFIRNFGFDTDSRQDIKIFTGQMDYATTLGNTSFESGLKVSSIDSESAIVFNNFTGSDDTITPALSDEYAYDEKVYAGYMSLVKNWDKWSMKLGVRGELTDAVGNSLTLNETIEQNFFELFPSVYLLYSPSDKHSFAFDYGRNVQRPRYNDLNPFRRFFNENDFVEGNPRLMPSFGNNFNFNYTINSEFFIDFYYRDNGMNIAGLVFQDNENQTLVDLQQNVLESKSYGLDFTVSKSVMPFWFLYAYTSLFHEEETFLAVESNNIPYTAEVDGVYGYLANYLTLSGDGSLTGEVTMTYFNKFLFGSYISDDQLNLTLGLRKSLWDNRAVVSIAAEDLLERYNPTYTSRYLNQDNHYRLRKETQFIRVGFTYNFGNFKLQDNERAIEKKERDRLEEE</sequence>
<gene>
    <name evidence="5" type="ORF">M3P19_09310</name>
</gene>
<keyword evidence="6" id="KW-1185">Reference proteome</keyword>
<dbReference type="EMBL" id="JAMFMA010000002">
    <property type="protein sequence ID" value="MCL6274207.1"/>
    <property type="molecule type" value="Genomic_DNA"/>
</dbReference>
<keyword evidence="3" id="KW-0998">Cell outer membrane</keyword>
<dbReference type="InterPro" id="IPR008969">
    <property type="entry name" value="CarboxyPept-like_regulatory"/>
</dbReference>
<comment type="caution">
    <text evidence="5">The sequence shown here is derived from an EMBL/GenBank/DDBJ whole genome shotgun (WGS) entry which is preliminary data.</text>
</comment>
<proteinExistence type="predicted"/>
<dbReference type="Gene3D" id="2.40.170.20">
    <property type="entry name" value="TonB-dependent receptor, beta-barrel domain"/>
    <property type="match status" value="1"/>
</dbReference>
<accession>A0ABT0PU34</accession>
<dbReference type="Pfam" id="PF14905">
    <property type="entry name" value="OMP_b-brl_3"/>
    <property type="match status" value="1"/>
</dbReference>
<dbReference type="SUPFAM" id="SSF56935">
    <property type="entry name" value="Porins"/>
    <property type="match status" value="1"/>
</dbReference>